<sequence length="409" mass="47288">MSSIKFLHTADLHLDSPFKGLQKFPELLFKRIKESTFTSFSRIVLLAIEEKVDFMIISGDLFDSVDRSLRAQVRFRDEMKRLEKEDITVYIIHGNHDHLGGSWTSIEWPRNVHVFSGNIESKTFEKNGQPLVNLYGFSYPKNLVTENMTSYYLKKMDAPFHIGLLHGSEDTTTQDEHGRYAPFTVKQLLEKDFNYWALGHIHKRQSLYDNPPIIYPGNIQGRHRKESGDKGCYIVTLSESNTTLTFKETADIVWETVQLTISDIDNYNQLVDQCYQILDKLRRIDQGVLVTLELIGSGKLHNSLQDQNLVDELQTILVESEVDKRNFVLVNSIRVETNIVVDREKLRSESHFFADLIACIDEYDDFYEALGPIFNHPQARKYVNQLTADEKQEIIKEAEALLLNGMMKD</sequence>
<dbReference type="RefSeq" id="WP_193534250.1">
    <property type="nucleotide sequence ID" value="NZ_JADCLJ010000006.1"/>
</dbReference>
<dbReference type="InterPro" id="IPR029052">
    <property type="entry name" value="Metallo-depent_PP-like"/>
</dbReference>
<feature type="domain" description="Calcineurin-like phosphoesterase" evidence="2">
    <location>
        <begin position="4"/>
        <end position="203"/>
    </location>
</feature>
<dbReference type="InterPro" id="IPR004843">
    <property type="entry name" value="Calcineurin-like_PHP"/>
</dbReference>
<evidence type="ECO:0000256" key="1">
    <source>
        <dbReference type="ARBA" id="ARBA00022801"/>
    </source>
</evidence>
<evidence type="ECO:0000313" key="4">
    <source>
        <dbReference type="Proteomes" id="UP001516662"/>
    </source>
</evidence>
<dbReference type="Pfam" id="PF00149">
    <property type="entry name" value="Metallophos"/>
    <property type="match status" value="1"/>
</dbReference>
<dbReference type="SUPFAM" id="SSF56300">
    <property type="entry name" value="Metallo-dependent phosphatases"/>
    <property type="match status" value="1"/>
</dbReference>
<dbReference type="Gene3D" id="3.60.21.10">
    <property type="match status" value="1"/>
</dbReference>
<gene>
    <name evidence="3" type="ORF">IMZ08_01645</name>
</gene>
<dbReference type="PIRSF" id="PIRSF033091">
    <property type="entry name" value="Pesterase_YhaO"/>
    <property type="match status" value="1"/>
</dbReference>
<dbReference type="EMBL" id="JADCLJ010000006">
    <property type="protein sequence ID" value="MBE4906759.1"/>
    <property type="molecule type" value="Genomic_DNA"/>
</dbReference>
<dbReference type="Proteomes" id="UP001516662">
    <property type="component" value="Unassembled WGS sequence"/>
</dbReference>
<dbReference type="PANTHER" id="PTHR30337:SF7">
    <property type="entry name" value="PHOSPHOESTERASE"/>
    <property type="match status" value="1"/>
</dbReference>
<keyword evidence="3" id="KW-0269">Exonuclease</keyword>
<accession>A0ABR9QE31</accession>
<dbReference type="PANTHER" id="PTHR30337">
    <property type="entry name" value="COMPONENT OF ATP-DEPENDENT DSDNA EXONUCLEASE"/>
    <property type="match status" value="1"/>
</dbReference>
<dbReference type="InterPro" id="IPR014576">
    <property type="entry name" value="Pesterase_YhaO"/>
</dbReference>
<keyword evidence="3" id="KW-0540">Nuclease</keyword>
<protein>
    <submittedName>
        <fullName evidence="3">DNA repair exonuclease</fullName>
    </submittedName>
</protein>
<name>A0ABR9QE31_9BACI</name>
<comment type="caution">
    <text evidence="3">The sequence shown here is derived from an EMBL/GenBank/DDBJ whole genome shotgun (WGS) entry which is preliminary data.</text>
</comment>
<organism evidence="3 4">
    <name type="scientific">Litchfieldia luteola</name>
    <dbReference type="NCBI Taxonomy" id="682179"/>
    <lineage>
        <taxon>Bacteria</taxon>
        <taxon>Bacillati</taxon>
        <taxon>Bacillota</taxon>
        <taxon>Bacilli</taxon>
        <taxon>Bacillales</taxon>
        <taxon>Bacillaceae</taxon>
        <taxon>Litchfieldia</taxon>
    </lineage>
</organism>
<proteinExistence type="predicted"/>
<keyword evidence="1" id="KW-0378">Hydrolase</keyword>
<evidence type="ECO:0000313" key="3">
    <source>
        <dbReference type="EMBL" id="MBE4906759.1"/>
    </source>
</evidence>
<keyword evidence="4" id="KW-1185">Reference proteome</keyword>
<dbReference type="InterPro" id="IPR050535">
    <property type="entry name" value="DNA_Repair-Maintenance_Comp"/>
</dbReference>
<dbReference type="CDD" id="cd00840">
    <property type="entry name" value="MPP_Mre11_N"/>
    <property type="match status" value="1"/>
</dbReference>
<evidence type="ECO:0000259" key="2">
    <source>
        <dbReference type="Pfam" id="PF00149"/>
    </source>
</evidence>
<dbReference type="GO" id="GO:0004527">
    <property type="term" value="F:exonuclease activity"/>
    <property type="evidence" value="ECO:0007669"/>
    <property type="project" value="UniProtKB-KW"/>
</dbReference>
<reference evidence="3 4" key="1">
    <citation type="submission" date="2020-10" db="EMBL/GenBank/DDBJ databases">
        <title>Bacillus sp. HD4P25, an endophyte from a halophyte.</title>
        <authorList>
            <person name="Sun J.-Q."/>
        </authorList>
    </citation>
    <scope>NUCLEOTIDE SEQUENCE [LARGE SCALE GENOMIC DNA]</scope>
    <source>
        <strain evidence="3 4">YIM 93174</strain>
    </source>
</reference>
<dbReference type="InterPro" id="IPR041796">
    <property type="entry name" value="Mre11_N"/>
</dbReference>